<dbReference type="Pfam" id="PF23984">
    <property type="entry name" value="DUF7307"/>
    <property type="match status" value="1"/>
</dbReference>
<accession>A0A6G6XY93</accession>
<proteinExistence type="predicted"/>
<protein>
    <submittedName>
        <fullName evidence="1">Host-nuclease inhibitor</fullName>
    </submittedName>
</protein>
<dbReference type="InterPro" id="IPR055731">
    <property type="entry name" value="Pam3_gp33-like"/>
</dbReference>
<dbReference type="EMBL" id="MT028492">
    <property type="protein sequence ID" value="QIG66080.1"/>
    <property type="molecule type" value="Genomic_DNA"/>
</dbReference>
<dbReference type="Proteomes" id="UP000503046">
    <property type="component" value="Segment"/>
</dbReference>
<gene>
    <name evidence="1" type="ORF">phiOH_p24</name>
</gene>
<evidence type="ECO:0000313" key="1">
    <source>
        <dbReference type="EMBL" id="QIG66080.1"/>
    </source>
</evidence>
<organism evidence="1 2">
    <name type="scientific">Ochrobactrum phage vB_OspP_OH</name>
    <dbReference type="NCBI Taxonomy" id="2712957"/>
    <lineage>
        <taxon>Viruses</taxon>
        <taxon>Duplodnaviria</taxon>
        <taxon>Heunggongvirae</taxon>
        <taxon>Uroviricota</taxon>
        <taxon>Caudoviricetes</taxon>
        <taxon>Wolominvirus</taxon>
        <taxon>Wolominvirus OH</taxon>
    </lineage>
</organism>
<reference evidence="1 2" key="1">
    <citation type="submission" date="2020-02" db="EMBL/GenBank/DDBJ databases">
        <title>Identification and Characterization of First Virulent Phages, Including a Novel Jumbo Virus, Infecting Ochrobactrum spp.</title>
        <authorList>
            <person name="Decewicz P."/>
            <person name="Golec P."/>
            <person name="Szymczak M."/>
            <person name="Radlinska M."/>
            <person name="Dziewit L."/>
        </authorList>
    </citation>
    <scope>NUCLEOTIDE SEQUENCE [LARGE SCALE GENOMIC DNA]</scope>
</reference>
<sequence>MAGQRSNEDYAMTPETLQQISSLSNLLRTLGRTLARETEEVRATNDHVEIIKHFNHIRIAAEEVKEAREDLAKITDFLSKDVIPDVIRDLRERTGEKPPFNIEGVGRVSIATRVSCSIIDKPKGYQWLRDTGNGSLIQETVNSSTLSAFAKNYVEDEGKDLPEDIFKMSSMSYTSITKK</sequence>
<name>A0A6G6XY93_9CAUD</name>
<keyword evidence="2" id="KW-1185">Reference proteome</keyword>
<evidence type="ECO:0000313" key="2">
    <source>
        <dbReference type="Proteomes" id="UP000503046"/>
    </source>
</evidence>